<dbReference type="AlphaFoldDB" id="A0A1S3L135"/>
<comment type="similarity">
    <text evidence="5">Belongs to the TMEM179 family.</text>
</comment>
<keyword evidence="4" id="KW-0472">Membrane</keyword>
<dbReference type="KEGG" id="sasa:106563503"/>
<dbReference type="RefSeq" id="XP_013984628.1">
    <property type="nucleotide sequence ID" value="XM_014129153.2"/>
</dbReference>
<dbReference type="PaxDb" id="8030-ENSSSAP00000023961"/>
<evidence type="ECO:0000256" key="5">
    <source>
        <dbReference type="ARBA" id="ARBA00093776"/>
    </source>
</evidence>
<comment type="subcellular location">
    <subcellularLocation>
        <location evidence="1">Membrane</location>
        <topology evidence="1">Multi-pass membrane protein</topology>
    </subcellularLocation>
</comment>
<evidence type="ECO:0000313" key="6">
    <source>
        <dbReference type="Proteomes" id="UP001652741"/>
    </source>
</evidence>
<dbReference type="GeneID" id="106563503"/>
<keyword evidence="2 7" id="KW-0812">Transmembrane</keyword>
<dbReference type="Pfam" id="PF26158">
    <property type="entry name" value="Claudin_TMEM179-179B"/>
    <property type="match status" value="1"/>
</dbReference>
<evidence type="ECO:0000256" key="4">
    <source>
        <dbReference type="ARBA" id="ARBA00023136"/>
    </source>
</evidence>
<evidence type="ECO:0000256" key="1">
    <source>
        <dbReference type="ARBA" id="ARBA00004141"/>
    </source>
</evidence>
<dbReference type="Proteomes" id="UP001652741">
    <property type="component" value="Chromosome ssa11"/>
</dbReference>
<accession>A0A1S3L135</accession>
<reference evidence="7" key="1">
    <citation type="submission" date="2025-08" db="UniProtKB">
        <authorList>
            <consortium name="RefSeq"/>
        </authorList>
    </citation>
    <scope>IDENTIFICATION</scope>
</reference>
<organism evidence="6 7">
    <name type="scientific">Salmo salar</name>
    <name type="common">Atlantic salmon</name>
    <dbReference type="NCBI Taxonomy" id="8030"/>
    <lineage>
        <taxon>Eukaryota</taxon>
        <taxon>Metazoa</taxon>
        <taxon>Chordata</taxon>
        <taxon>Craniata</taxon>
        <taxon>Vertebrata</taxon>
        <taxon>Euteleostomi</taxon>
        <taxon>Actinopterygii</taxon>
        <taxon>Neopterygii</taxon>
        <taxon>Teleostei</taxon>
        <taxon>Protacanthopterygii</taxon>
        <taxon>Salmoniformes</taxon>
        <taxon>Salmonidae</taxon>
        <taxon>Salmoninae</taxon>
        <taxon>Salmo</taxon>
    </lineage>
</organism>
<dbReference type="InterPro" id="IPR059010">
    <property type="entry name" value="TMEM179-179B"/>
</dbReference>
<keyword evidence="6" id="KW-1185">Reference proteome</keyword>
<keyword evidence="3" id="KW-1133">Transmembrane helix</keyword>
<gene>
    <name evidence="7" type="primary">LOC106563503</name>
</gene>
<sequence>MLYIFDRNRLIYLDSEPVRRKEFTFTSLGLSIWGLNVKAIATYPTISLDNESPILHPQGKTVAECYSGRACEDIVLTGGVRDRLFLSALQSVPSITSRDADHKTWVSLYDGNQFYTGVYNAEKSVWVNFFWVLSVAVVFVQEHQGSGSEWSTSETEPFFHRPV</sequence>
<evidence type="ECO:0000256" key="3">
    <source>
        <dbReference type="ARBA" id="ARBA00022989"/>
    </source>
</evidence>
<evidence type="ECO:0000256" key="2">
    <source>
        <dbReference type="ARBA" id="ARBA00022692"/>
    </source>
</evidence>
<evidence type="ECO:0000313" key="7">
    <source>
        <dbReference type="RefSeq" id="XP_013984628.1"/>
    </source>
</evidence>
<name>A0A1S3L135_SALSA</name>
<dbReference type="STRING" id="8030.ENSSSAP00000023961"/>
<protein>
    <submittedName>
        <fullName evidence="7">Transmembrane protein 179B</fullName>
    </submittedName>
</protein>
<proteinExistence type="inferred from homology"/>